<gene>
    <name evidence="4" type="ORF">A7L45_05580</name>
</gene>
<dbReference type="InterPro" id="IPR051933">
    <property type="entry name" value="Resuscitation_pf_RpfB"/>
</dbReference>
<dbReference type="PROSITE" id="PS51109">
    <property type="entry name" value="G5"/>
    <property type="match status" value="1"/>
</dbReference>
<dbReference type="CDD" id="cd22786">
    <property type="entry name" value="DPBB_YuiC-like"/>
    <property type="match status" value="1"/>
</dbReference>
<dbReference type="AlphaFoldDB" id="A0A1J0GE49"/>
<dbReference type="PANTHER" id="PTHR39160">
    <property type="entry name" value="CELL WALL-BINDING PROTEIN YOCH"/>
    <property type="match status" value="1"/>
</dbReference>
<feature type="transmembrane region" description="Helical" evidence="2">
    <location>
        <begin position="12"/>
        <end position="32"/>
    </location>
</feature>
<protein>
    <recommendedName>
        <fullName evidence="3">G5 domain-containing protein</fullName>
    </recommendedName>
</protein>
<keyword evidence="2" id="KW-1133">Transmembrane helix</keyword>
<dbReference type="Pfam" id="PF07501">
    <property type="entry name" value="G5"/>
    <property type="match status" value="1"/>
</dbReference>
<evidence type="ECO:0000259" key="3">
    <source>
        <dbReference type="PROSITE" id="PS51109"/>
    </source>
</evidence>
<keyword evidence="1" id="KW-0732">Signal</keyword>
<dbReference type="InterPro" id="IPR007137">
    <property type="entry name" value="DUF348"/>
</dbReference>
<dbReference type="InterPro" id="IPR010611">
    <property type="entry name" value="3D_dom"/>
</dbReference>
<proteinExistence type="predicted"/>
<dbReference type="KEGG" id="ceu:A7L45_05580"/>
<sequence length="353" mass="38446">MIFIFKFMEGKRIKFVIGFILVAIITTSTIFVCSIRKNITVVIDGKSTNMVTYQKTFGNALKKSGISIDVKDKVDKALNSKIQNNGVITITRAINVNVFVDNKKLNVKSAEKDVALMLKAQQIDISPTDKISPSKETKLSSGLGITVTRVNSKTIKQSKPVDFKTVIKENDSILKSERTVSQNGVNGLKSITLNVTYENGKEVTRKVVKETLVTQPKDKIIVQGTMPAVSVSRGSSISRESQVAKATPISSKSNSYSKTFSVKTTAYWGSEGTNNTYTASGQKTVRNPNGYSTVAVDPSVIPLGTKLYIEGYGNAIAADTGSAIKGKFIDLFFNNEGECGDWGVRYLTVHILN</sequence>
<keyword evidence="5" id="KW-1185">Reference proteome</keyword>
<dbReference type="Gene3D" id="2.40.40.10">
    <property type="entry name" value="RlpA-like domain"/>
    <property type="match status" value="1"/>
</dbReference>
<evidence type="ECO:0000313" key="5">
    <source>
        <dbReference type="Proteomes" id="UP000182569"/>
    </source>
</evidence>
<dbReference type="SMART" id="SM01208">
    <property type="entry name" value="G5"/>
    <property type="match status" value="1"/>
</dbReference>
<keyword evidence="2" id="KW-0812">Transmembrane</keyword>
<evidence type="ECO:0000256" key="2">
    <source>
        <dbReference type="SAM" id="Phobius"/>
    </source>
</evidence>
<dbReference type="InterPro" id="IPR011098">
    <property type="entry name" value="G5_dom"/>
</dbReference>
<dbReference type="PANTHER" id="PTHR39160:SF4">
    <property type="entry name" value="RESUSCITATION-PROMOTING FACTOR RPFB"/>
    <property type="match status" value="1"/>
</dbReference>
<dbReference type="Pfam" id="PF03990">
    <property type="entry name" value="DUF348"/>
    <property type="match status" value="2"/>
</dbReference>
<dbReference type="Pfam" id="PF06725">
    <property type="entry name" value="3D"/>
    <property type="match status" value="1"/>
</dbReference>
<accession>A0A1J0GE49</accession>
<dbReference type="GO" id="GO:0004553">
    <property type="term" value="F:hydrolase activity, hydrolyzing O-glycosyl compounds"/>
    <property type="evidence" value="ECO:0007669"/>
    <property type="project" value="InterPro"/>
</dbReference>
<feature type="domain" description="G5" evidence="3">
    <location>
        <begin position="147"/>
        <end position="227"/>
    </location>
</feature>
<dbReference type="GO" id="GO:0009254">
    <property type="term" value="P:peptidoglycan turnover"/>
    <property type="evidence" value="ECO:0007669"/>
    <property type="project" value="InterPro"/>
</dbReference>
<evidence type="ECO:0000256" key="1">
    <source>
        <dbReference type="ARBA" id="ARBA00022729"/>
    </source>
</evidence>
<name>A0A1J0GE49_9CLOT</name>
<organism evidence="4 5">
    <name type="scientific">Clostridium estertheticum subsp. estertheticum</name>
    <dbReference type="NCBI Taxonomy" id="1552"/>
    <lineage>
        <taxon>Bacteria</taxon>
        <taxon>Bacillati</taxon>
        <taxon>Bacillota</taxon>
        <taxon>Clostridia</taxon>
        <taxon>Eubacteriales</taxon>
        <taxon>Clostridiaceae</taxon>
        <taxon>Clostridium</taxon>
    </lineage>
</organism>
<keyword evidence="2" id="KW-0472">Membrane</keyword>
<dbReference type="STRING" id="1552.A7L45_05580"/>
<dbReference type="EMBL" id="CP015756">
    <property type="protein sequence ID" value="APC39575.1"/>
    <property type="molecule type" value="Genomic_DNA"/>
</dbReference>
<dbReference type="OrthoDB" id="9798935at2"/>
<evidence type="ECO:0000313" key="4">
    <source>
        <dbReference type="EMBL" id="APC39575.1"/>
    </source>
</evidence>
<dbReference type="SUPFAM" id="SSF50685">
    <property type="entry name" value="Barwin-like endoglucanases"/>
    <property type="match status" value="1"/>
</dbReference>
<dbReference type="Gene3D" id="2.20.230.10">
    <property type="entry name" value="Resuscitation-promoting factor rpfb"/>
    <property type="match status" value="1"/>
</dbReference>
<dbReference type="Proteomes" id="UP000182569">
    <property type="component" value="Chromosome"/>
</dbReference>
<reference evidence="5" key="1">
    <citation type="journal article" date="2016" name="Front. Microbiol.">
        <title>Complete Genome Sequence of Clostridium estertheticum DSM 8809, a Microbe Identified in Spoiled Vacuum Packed Beef.</title>
        <authorList>
            <person name="Yu Z."/>
            <person name="Gunn L."/>
            <person name="Brennan E."/>
            <person name="Reid R."/>
            <person name="Wall P.G."/>
            <person name="Gaora O.P."/>
            <person name="Hurley D."/>
            <person name="Bolton D."/>
            <person name="Fanning S."/>
        </authorList>
    </citation>
    <scope>NUCLEOTIDE SEQUENCE [LARGE SCALE GENOMIC DNA]</scope>
    <source>
        <strain evidence="5">DSM 8809</strain>
    </source>
</reference>
<dbReference type="InterPro" id="IPR036908">
    <property type="entry name" value="RlpA-like_sf"/>
</dbReference>
<dbReference type="GO" id="GO:0019867">
    <property type="term" value="C:outer membrane"/>
    <property type="evidence" value="ECO:0007669"/>
    <property type="project" value="InterPro"/>
</dbReference>